<feature type="domain" description="C3H1-type" evidence="7">
    <location>
        <begin position="167"/>
        <end position="195"/>
    </location>
</feature>
<dbReference type="Pfam" id="PF00642">
    <property type="entry name" value="zf-CCCH"/>
    <property type="match status" value="1"/>
</dbReference>
<feature type="compositionally biased region" description="Basic residues" evidence="5">
    <location>
        <begin position="1"/>
        <end position="13"/>
    </location>
</feature>
<dbReference type="GeneID" id="103518216"/>
<dbReference type="Proteomes" id="UP000079169">
    <property type="component" value="Unplaced"/>
</dbReference>
<gene>
    <name evidence="9" type="primary">LOC103518216</name>
</gene>
<dbReference type="InterPro" id="IPR000571">
    <property type="entry name" value="Znf_CCCH"/>
</dbReference>
<dbReference type="OMA" id="WQLEADH"/>
<dbReference type="PaxDb" id="121845-A0A1S3DH06"/>
<feature type="domain" description="RING-type" evidence="6">
    <location>
        <begin position="230"/>
        <end position="268"/>
    </location>
</feature>
<feature type="region of interest" description="Disordered" evidence="5">
    <location>
        <begin position="1"/>
        <end position="85"/>
    </location>
</feature>
<evidence type="ECO:0000313" key="9">
    <source>
        <dbReference type="RefSeq" id="XP_008481500.1"/>
    </source>
</evidence>
<dbReference type="InterPro" id="IPR039971">
    <property type="entry name" value="CWC24-like"/>
</dbReference>
<feature type="compositionally biased region" description="Low complexity" evidence="5">
    <location>
        <begin position="42"/>
        <end position="52"/>
    </location>
</feature>
<evidence type="ECO:0000256" key="5">
    <source>
        <dbReference type="SAM" id="MobiDB-lite"/>
    </source>
</evidence>
<dbReference type="InterPro" id="IPR017907">
    <property type="entry name" value="Znf_RING_CS"/>
</dbReference>
<dbReference type="SUPFAM" id="SSF90229">
    <property type="entry name" value="CCCH zinc finger"/>
    <property type="match status" value="1"/>
</dbReference>
<dbReference type="SMART" id="SM00184">
    <property type="entry name" value="RING"/>
    <property type="match status" value="1"/>
</dbReference>
<dbReference type="CTD" id="42397"/>
<dbReference type="GO" id="GO:0008270">
    <property type="term" value="F:zinc ion binding"/>
    <property type="evidence" value="ECO:0007669"/>
    <property type="project" value="UniProtKB-KW"/>
</dbReference>
<dbReference type="AlphaFoldDB" id="A0A1S3DH06"/>
<evidence type="ECO:0000259" key="6">
    <source>
        <dbReference type="PROSITE" id="PS50089"/>
    </source>
</evidence>
<dbReference type="SUPFAM" id="SSF57850">
    <property type="entry name" value="RING/U-box"/>
    <property type="match status" value="1"/>
</dbReference>
<dbReference type="PANTHER" id="PTHR12930">
    <property type="entry name" value="ZINC FINGER PROTEIN 183"/>
    <property type="match status" value="1"/>
</dbReference>
<dbReference type="Pfam" id="PF13920">
    <property type="entry name" value="zf-C3HC4_3"/>
    <property type="match status" value="1"/>
</dbReference>
<dbReference type="GO" id="GO:0034247">
    <property type="term" value="P:snoRNA splicing"/>
    <property type="evidence" value="ECO:0007669"/>
    <property type="project" value="TreeGrafter"/>
</dbReference>
<feature type="zinc finger region" description="C3H1-type" evidence="4">
    <location>
        <begin position="167"/>
        <end position="195"/>
    </location>
</feature>
<dbReference type="Gene3D" id="3.30.40.10">
    <property type="entry name" value="Zinc/RING finger domain, C3HC4 (zinc finger)"/>
    <property type="match status" value="1"/>
</dbReference>
<keyword evidence="1 4" id="KW-0479">Metal-binding</keyword>
<evidence type="ECO:0000256" key="3">
    <source>
        <dbReference type="ARBA" id="ARBA00022833"/>
    </source>
</evidence>
<dbReference type="GO" id="GO:0005684">
    <property type="term" value="C:U2-type spliceosomal complex"/>
    <property type="evidence" value="ECO:0007669"/>
    <property type="project" value="TreeGrafter"/>
</dbReference>
<keyword evidence="3 4" id="KW-0862">Zinc</keyword>
<evidence type="ECO:0000313" key="8">
    <source>
        <dbReference type="Proteomes" id="UP000079169"/>
    </source>
</evidence>
<dbReference type="InterPro" id="IPR013083">
    <property type="entry name" value="Znf_RING/FYVE/PHD"/>
</dbReference>
<dbReference type="InterPro" id="IPR036855">
    <property type="entry name" value="Znf_CCCH_sf"/>
</dbReference>
<dbReference type="CDD" id="cd16539">
    <property type="entry name" value="RING-HC_RNF113A_B"/>
    <property type="match status" value="1"/>
</dbReference>
<evidence type="ECO:0000256" key="1">
    <source>
        <dbReference type="ARBA" id="ARBA00022723"/>
    </source>
</evidence>
<reference evidence="9" key="1">
    <citation type="submission" date="2025-08" db="UniProtKB">
        <authorList>
            <consortium name="RefSeq"/>
        </authorList>
    </citation>
    <scope>IDENTIFICATION</scope>
</reference>
<dbReference type="KEGG" id="dci:103518216"/>
<evidence type="ECO:0000256" key="2">
    <source>
        <dbReference type="ARBA" id="ARBA00022771"/>
    </source>
</evidence>
<feature type="compositionally biased region" description="Basic and acidic residues" evidence="5">
    <location>
        <begin position="27"/>
        <end position="40"/>
    </location>
</feature>
<dbReference type="InterPro" id="IPR001841">
    <property type="entry name" value="Znf_RING"/>
</dbReference>
<protein>
    <submittedName>
        <fullName evidence="9">RING finger protein 113A</fullName>
    </submittedName>
</protein>
<dbReference type="STRING" id="121845.A0A1S3DH06"/>
<proteinExistence type="predicted"/>
<keyword evidence="2 4" id="KW-0863">Zinc-finger</keyword>
<keyword evidence="8" id="KW-1185">Reference proteome</keyword>
<dbReference type="RefSeq" id="XP_008481500.1">
    <property type="nucleotide sequence ID" value="XM_008483278.3"/>
</dbReference>
<sequence length="306" mass="35208">MFKKRQVKQNTRKRQNDSESESEDETQIVRKEKKIREDPNFQKTTKQTKAAKPQVEDSESDESSCQVGVSYKSRKSSARDGPSDMGATATLEIETETDKDAQAIYEKSLKINAELKGKEDDKVYRGLANYAQYFEKKDTAQGNAASGFVRKGPIRAPANVRSTVRWDYQPDICKDYKETGFCGFGDSCKFLHDRTDYKYGWQLEQEHEDGDNKNYEIPDSDEEDHLPFKCYICRNSFKDPVMTKCKHYFCTKCALEHFKKTPKCYICQKNTFGEFRTAEKIVQKLKDAGDIKTMAKDSDSDSDESD</sequence>
<evidence type="ECO:0000256" key="4">
    <source>
        <dbReference type="PROSITE-ProRule" id="PRU00723"/>
    </source>
</evidence>
<dbReference type="SMART" id="SM00356">
    <property type="entry name" value="ZnF_C3H1"/>
    <property type="match status" value="1"/>
</dbReference>
<dbReference type="PROSITE" id="PS50103">
    <property type="entry name" value="ZF_C3H1"/>
    <property type="match status" value="1"/>
</dbReference>
<dbReference type="PROSITE" id="PS50089">
    <property type="entry name" value="ZF_RING_2"/>
    <property type="match status" value="1"/>
</dbReference>
<organism evidence="8 9">
    <name type="scientific">Diaphorina citri</name>
    <name type="common">Asian citrus psyllid</name>
    <dbReference type="NCBI Taxonomy" id="121845"/>
    <lineage>
        <taxon>Eukaryota</taxon>
        <taxon>Metazoa</taxon>
        <taxon>Ecdysozoa</taxon>
        <taxon>Arthropoda</taxon>
        <taxon>Hexapoda</taxon>
        <taxon>Insecta</taxon>
        <taxon>Pterygota</taxon>
        <taxon>Neoptera</taxon>
        <taxon>Paraneoptera</taxon>
        <taxon>Hemiptera</taxon>
        <taxon>Sternorrhyncha</taxon>
        <taxon>Psylloidea</taxon>
        <taxon>Psyllidae</taxon>
        <taxon>Diaphorininae</taxon>
        <taxon>Diaphorina</taxon>
    </lineage>
</organism>
<name>A0A1S3DH06_DIACI</name>
<dbReference type="PANTHER" id="PTHR12930:SF0">
    <property type="entry name" value="RING FINGER PROTEIN 113B"/>
    <property type="match status" value="1"/>
</dbReference>
<evidence type="ECO:0000259" key="7">
    <source>
        <dbReference type="PROSITE" id="PS50103"/>
    </source>
</evidence>
<accession>A0A1S3DH06</accession>
<dbReference type="PROSITE" id="PS00518">
    <property type="entry name" value="ZF_RING_1"/>
    <property type="match status" value="1"/>
</dbReference>
<dbReference type="Gene3D" id="4.10.1000.10">
    <property type="entry name" value="Zinc finger, CCCH-type"/>
    <property type="match status" value="1"/>
</dbReference>